<dbReference type="InterPro" id="IPR015041">
    <property type="entry name" value="Osmo_CC"/>
</dbReference>
<feature type="coiled-coil region" evidence="1">
    <location>
        <begin position="42"/>
        <end position="76"/>
    </location>
</feature>
<dbReference type="AlphaFoldDB" id="A0A379XWH2"/>
<evidence type="ECO:0000256" key="1">
    <source>
        <dbReference type="SAM" id="Coils"/>
    </source>
</evidence>
<evidence type="ECO:0000313" key="4">
    <source>
        <dbReference type="Proteomes" id="UP000254220"/>
    </source>
</evidence>
<dbReference type="Pfam" id="PF08946">
    <property type="entry name" value="Osmo_CC"/>
    <property type="match status" value="1"/>
</dbReference>
<evidence type="ECO:0000313" key="3">
    <source>
        <dbReference type="EMBL" id="SUI04595.1"/>
    </source>
</evidence>
<keyword evidence="1" id="KW-0175">Coiled coil</keyword>
<dbReference type="InterPro" id="IPR036292">
    <property type="entry name" value="ProP_C"/>
</dbReference>
<name>A0A379XWH2_SALER</name>
<evidence type="ECO:0000259" key="2">
    <source>
        <dbReference type="Pfam" id="PF08946"/>
    </source>
</evidence>
<sequence length="82" mass="9247">MPAYYLMVIAVIGLITGISMKETANRPLKGATPAASDIQEAKEILGEHYDNIEQKIDDIDQEIAELQNKRSRLVQQHPRIDE</sequence>
<protein>
    <submittedName>
        <fullName evidence="3">Proline/betaine transporter</fullName>
    </submittedName>
</protein>
<reference evidence="3 4" key="1">
    <citation type="submission" date="2018-06" db="EMBL/GenBank/DDBJ databases">
        <authorList>
            <consortium name="Pathogen Informatics"/>
            <person name="Doyle S."/>
        </authorList>
    </citation>
    <scope>NUCLEOTIDE SEQUENCE [LARGE SCALE GENOMIC DNA]</scope>
    <source>
        <strain evidence="3 4">NCTC12420</strain>
    </source>
</reference>
<proteinExistence type="predicted"/>
<organism evidence="3 4">
    <name type="scientific">Salmonella enterica subsp. indica</name>
    <dbReference type="NCBI Taxonomy" id="59207"/>
    <lineage>
        <taxon>Bacteria</taxon>
        <taxon>Pseudomonadati</taxon>
        <taxon>Pseudomonadota</taxon>
        <taxon>Gammaproteobacteria</taxon>
        <taxon>Enterobacterales</taxon>
        <taxon>Enterobacteriaceae</taxon>
        <taxon>Salmonella</taxon>
    </lineage>
</organism>
<gene>
    <name evidence="3" type="primary">proP_2</name>
    <name evidence="3" type="ORF">NCTC12420_04457</name>
</gene>
<accession>A0A379XWH2</accession>
<dbReference type="EMBL" id="UGYB01000001">
    <property type="protein sequence ID" value="SUI04595.1"/>
    <property type="molecule type" value="Genomic_DNA"/>
</dbReference>
<dbReference type="SUPFAM" id="SSF103661">
    <property type="entry name" value="Proline/betaine transporter ProP, C-terminal cytoplasmic domain"/>
    <property type="match status" value="1"/>
</dbReference>
<dbReference type="Proteomes" id="UP000254220">
    <property type="component" value="Unassembled WGS sequence"/>
</dbReference>
<feature type="domain" description="Osmosensory transporter coiled coil" evidence="2">
    <location>
        <begin position="36"/>
        <end position="81"/>
    </location>
</feature>